<dbReference type="AlphaFoldDB" id="A0A845QF25"/>
<comment type="caution">
    <text evidence="1">The sequence shown here is derived from an EMBL/GenBank/DDBJ whole genome shotgun (WGS) entry which is preliminary data.</text>
</comment>
<dbReference type="PANTHER" id="PTHR43611:SF3">
    <property type="entry name" value="FLAVIN MONONUCLEOTIDE HYDROLASE 1, CHLOROPLATIC"/>
    <property type="match status" value="1"/>
</dbReference>
<dbReference type="Gene3D" id="3.40.50.1000">
    <property type="entry name" value="HAD superfamily/HAD-like"/>
    <property type="match status" value="1"/>
</dbReference>
<dbReference type="RefSeq" id="WP_160588790.1">
    <property type="nucleotide sequence ID" value="NZ_BMHN01000001.1"/>
</dbReference>
<dbReference type="EMBL" id="WXYQ01000011">
    <property type="protein sequence ID" value="NBG96780.1"/>
    <property type="molecule type" value="Genomic_DNA"/>
</dbReference>
<organism evidence="1 2">
    <name type="scientific">Pyruvatibacter mobilis</name>
    <dbReference type="NCBI Taxonomy" id="1712261"/>
    <lineage>
        <taxon>Bacteria</taxon>
        <taxon>Pseudomonadati</taxon>
        <taxon>Pseudomonadota</taxon>
        <taxon>Alphaproteobacteria</taxon>
        <taxon>Hyphomicrobiales</taxon>
        <taxon>Parvibaculaceae</taxon>
        <taxon>Pyruvatibacter</taxon>
    </lineage>
</organism>
<dbReference type="SFLD" id="SFLDS00003">
    <property type="entry name" value="Haloacid_Dehalogenase"/>
    <property type="match status" value="1"/>
</dbReference>
<proteinExistence type="predicted"/>
<accession>A0A845QF25</accession>
<dbReference type="InterPro" id="IPR036412">
    <property type="entry name" value="HAD-like_sf"/>
</dbReference>
<sequence length="214" mass="23575">MADQSVRAVIFDLGGVLIDWNPRLIFQEHFATHGVMEAFMADVFWQAHKACHDSDAPFEQTLAVWRDSHPHYTDALDAMAHHWDRAIMGPIPETVSVLDALVARNVPVFALTNWPAQTWPPRMAEGMTPSGADDVFGFLGHFRDIVVSGQEKLAKPDPAIYRLAMTRFGVGPGEALFVDDLATNTRAADEAGLVGHQFLSAGHLQGHLERLGLL</sequence>
<reference evidence="1 2" key="1">
    <citation type="journal article" date="2016" name="Int. J. Syst. Evol. Microbiol.">
        <title>Pyruvatibacter mobilis gen. nov., sp. nov., a marine bacterium from the culture broth of Picochlorum sp. 122.</title>
        <authorList>
            <person name="Wang G."/>
            <person name="Tang M."/>
            <person name="Wu H."/>
            <person name="Dai S."/>
            <person name="Li T."/>
            <person name="Chen C."/>
            <person name="He H."/>
            <person name="Fan J."/>
            <person name="Xiang W."/>
            <person name="Li X."/>
        </authorList>
    </citation>
    <scope>NUCLEOTIDE SEQUENCE [LARGE SCALE GENOMIC DNA]</scope>
    <source>
        <strain evidence="1 2">GYP-11</strain>
    </source>
</reference>
<dbReference type="Pfam" id="PF00702">
    <property type="entry name" value="Hydrolase"/>
    <property type="match status" value="1"/>
</dbReference>
<dbReference type="PANTHER" id="PTHR43611">
    <property type="entry name" value="ALPHA-D-GLUCOSE 1-PHOSPHATE PHOSPHATASE"/>
    <property type="match status" value="1"/>
</dbReference>
<keyword evidence="2" id="KW-1185">Reference proteome</keyword>
<keyword evidence="1" id="KW-0378">Hydrolase</keyword>
<gene>
    <name evidence="1" type="ORF">GTQ45_13650</name>
</gene>
<dbReference type="SUPFAM" id="SSF56784">
    <property type="entry name" value="HAD-like"/>
    <property type="match status" value="1"/>
</dbReference>
<dbReference type="NCBIfam" id="TIGR01509">
    <property type="entry name" value="HAD-SF-IA-v3"/>
    <property type="match status" value="1"/>
</dbReference>
<dbReference type="InterPro" id="IPR023214">
    <property type="entry name" value="HAD_sf"/>
</dbReference>
<evidence type="ECO:0000313" key="2">
    <source>
        <dbReference type="Proteomes" id="UP000470384"/>
    </source>
</evidence>
<dbReference type="Proteomes" id="UP000470384">
    <property type="component" value="Unassembled WGS sequence"/>
</dbReference>
<protein>
    <submittedName>
        <fullName evidence="1">HAD-IA family hydrolase</fullName>
    </submittedName>
</protein>
<dbReference type="OrthoDB" id="9807742at2"/>
<dbReference type="InterPro" id="IPR006439">
    <property type="entry name" value="HAD-SF_hydro_IA"/>
</dbReference>
<evidence type="ECO:0000313" key="1">
    <source>
        <dbReference type="EMBL" id="NBG96780.1"/>
    </source>
</evidence>
<dbReference type="GO" id="GO:0016787">
    <property type="term" value="F:hydrolase activity"/>
    <property type="evidence" value="ECO:0007669"/>
    <property type="project" value="UniProtKB-KW"/>
</dbReference>
<name>A0A845QF25_9HYPH</name>
<dbReference type="PRINTS" id="PR00413">
    <property type="entry name" value="HADHALOGNASE"/>
</dbReference>
<dbReference type="SFLD" id="SFLDG01129">
    <property type="entry name" value="C1.5:_HAD__Beta-PGM__Phosphata"/>
    <property type="match status" value="1"/>
</dbReference>
<dbReference type="CDD" id="cd02603">
    <property type="entry name" value="HAD_sEH-N_like"/>
    <property type="match status" value="1"/>
</dbReference>
<dbReference type="GeneID" id="300653715"/>